<dbReference type="KEGG" id="mmaa:FR932_07260"/>
<evidence type="ECO:0000313" key="2">
    <source>
        <dbReference type="Proteomes" id="UP000327424"/>
    </source>
</evidence>
<organism evidence="1 2">
    <name type="scientific">Moritella marina ATCC 15381</name>
    <dbReference type="NCBI Taxonomy" id="1202962"/>
    <lineage>
        <taxon>Bacteria</taxon>
        <taxon>Pseudomonadati</taxon>
        <taxon>Pseudomonadota</taxon>
        <taxon>Gammaproteobacteria</taxon>
        <taxon>Alteromonadales</taxon>
        <taxon>Moritellaceae</taxon>
        <taxon>Moritella</taxon>
    </lineage>
</organism>
<keyword evidence="2" id="KW-1185">Reference proteome</keyword>
<proteinExistence type="predicted"/>
<reference evidence="1 2" key="1">
    <citation type="submission" date="2019-09" db="EMBL/GenBank/DDBJ databases">
        <title>Hybrid Assembly of the complete Genome of the Deep-Sea Bacterium Moritella marina from long Nanopore and Illumina reads.</title>
        <authorList>
            <person name="Magin S."/>
            <person name="Georgoulis A."/>
            <person name="Papadimitriou K."/>
            <person name="Iliakis G."/>
            <person name="Vorgias C.E."/>
        </authorList>
    </citation>
    <scope>NUCLEOTIDE SEQUENCE [LARGE SCALE GENOMIC DNA]</scope>
    <source>
        <strain evidence="1 2">MP-1</strain>
    </source>
</reference>
<accession>A0A5J6WI43</accession>
<dbReference type="Proteomes" id="UP000327424">
    <property type="component" value="Chromosome"/>
</dbReference>
<dbReference type="RefSeq" id="WP_019440119.1">
    <property type="nucleotide sequence ID" value="NZ_ALOE01000006.1"/>
</dbReference>
<sequence>MNMVSGSAVFYRRGEQCLTARSELSIGLDDIKESILFLHEDLLSADFTDGDEQNFIGYAKIFACLKELEHLKSDKIISNQTSK</sequence>
<gene>
    <name evidence="1" type="ORF">FR932_07260</name>
</gene>
<evidence type="ECO:0000313" key="1">
    <source>
        <dbReference type="EMBL" id="QFI37657.1"/>
    </source>
</evidence>
<dbReference type="AlphaFoldDB" id="A0A5J6WI43"/>
<protein>
    <submittedName>
        <fullName evidence="1">Uncharacterized protein</fullName>
    </submittedName>
</protein>
<name>A0A5J6WI43_MORMI</name>
<dbReference type="OrthoDB" id="6401612at2"/>
<dbReference type="EMBL" id="CP044399">
    <property type="protein sequence ID" value="QFI37657.1"/>
    <property type="molecule type" value="Genomic_DNA"/>
</dbReference>